<dbReference type="Gene3D" id="3.30.200.20">
    <property type="entry name" value="Phosphorylase Kinase, domain 1"/>
    <property type="match status" value="1"/>
</dbReference>
<accession>A0AAP9KQL0</accession>
<dbReference type="InterPro" id="IPR011009">
    <property type="entry name" value="Kinase-like_dom_sf"/>
</dbReference>
<evidence type="ECO:0000256" key="1">
    <source>
        <dbReference type="ARBA" id="ARBA00012513"/>
    </source>
</evidence>
<dbReference type="InterPro" id="IPR008271">
    <property type="entry name" value="Ser/Thr_kinase_AS"/>
</dbReference>
<sequence length="369" mass="41749">MISTKFNNGAVLIDRYVIIEYIAAGGMQEVYYCHDKVLDRFVVLKTPKQGISDRRFRRGAEMGAKIHHSNVASTLDYYEDDHLTFMIEEFIDGMDLGKKLEQHFYYLDPHLASHVIKNLTKSLVEAHSNGICHRDLKPSNIMVSNDFNLSKVKLTDFGISKLAENEIAKEIELFEKDNNTLTTSQTLLGAVPYMAPECWDDWKNAGKPMDIWALGCIAYHLVSGTPPFGTGRRAIRDVARYQDGAFTLTKPATFGKHKSVEALEDEIWNLIKECLRADPKARPTADNILTSFNEICYSNDTRSNGVILSYGVPFESTGFIRDVKTNEEWFYHSSEVYGKSSFDIGEEVCFNTFPGHPRGRCATILILKS</sequence>
<dbReference type="InterPro" id="IPR012340">
    <property type="entry name" value="NA-bd_OB-fold"/>
</dbReference>
<evidence type="ECO:0000313" key="7">
    <source>
        <dbReference type="EMBL" id="MDO6408681.1"/>
    </source>
</evidence>
<evidence type="ECO:0000313" key="10">
    <source>
        <dbReference type="Proteomes" id="UP001171299"/>
    </source>
</evidence>
<dbReference type="CDD" id="cd14014">
    <property type="entry name" value="STKc_PknB_like"/>
    <property type="match status" value="1"/>
</dbReference>
<gene>
    <name evidence="8" type="ORF">CTZ24_17435</name>
    <name evidence="7" type="ORF">Q3404_19105</name>
</gene>
<feature type="domain" description="Protein kinase" evidence="6">
    <location>
        <begin position="16"/>
        <end position="296"/>
    </location>
</feature>
<dbReference type="EMBL" id="JAUOOM010000020">
    <property type="protein sequence ID" value="MDO6408681.1"/>
    <property type="molecule type" value="Genomic_DNA"/>
</dbReference>
<evidence type="ECO:0000256" key="2">
    <source>
        <dbReference type="ARBA" id="ARBA00022679"/>
    </source>
</evidence>
<keyword evidence="10" id="KW-1185">Reference proteome</keyword>
<dbReference type="EC" id="2.7.11.1" evidence="1"/>
<dbReference type="SUPFAM" id="SSF56112">
    <property type="entry name" value="Protein kinase-like (PK-like)"/>
    <property type="match status" value="1"/>
</dbReference>
<dbReference type="Proteomes" id="UP001171299">
    <property type="component" value="Unassembled WGS sequence"/>
</dbReference>
<keyword evidence="4 8" id="KW-0418">Kinase</keyword>
<evidence type="ECO:0000256" key="4">
    <source>
        <dbReference type="ARBA" id="ARBA00022777"/>
    </source>
</evidence>
<reference evidence="9" key="1">
    <citation type="submission" date="2017-11" db="EMBL/GenBank/DDBJ databases">
        <title>Genome sequence of Pantoea sp. MSR2.</title>
        <authorList>
            <person name="Nascimento F.X."/>
        </authorList>
    </citation>
    <scope>NUCLEOTIDE SEQUENCE [LARGE SCALE GENOMIC DNA]</scope>
    <source>
        <strain evidence="9">MSR2</strain>
    </source>
</reference>
<keyword evidence="2 7" id="KW-0808">Transferase</keyword>
<reference evidence="7" key="3">
    <citation type="submission" date="2023-07" db="EMBL/GenBank/DDBJ databases">
        <title>The extreme plant-growth-promoting properties of Pantoea phytobeneficialis PF55 revealed by functional and genomic analysis.</title>
        <authorList>
            <person name="Nascimento F.X."/>
            <person name="Marcio R.J."/>
        </authorList>
    </citation>
    <scope>NUCLEOTIDE SEQUENCE</scope>
    <source>
        <strain evidence="7">PF55</strain>
    </source>
</reference>
<keyword evidence="3" id="KW-0547">Nucleotide-binding</keyword>
<dbReference type="EMBL" id="CP024636">
    <property type="protein sequence ID" value="QGR08110.1"/>
    <property type="molecule type" value="Genomic_DNA"/>
</dbReference>
<dbReference type="Gene3D" id="2.40.50.140">
    <property type="entry name" value="Nucleic acid-binding proteins"/>
    <property type="match status" value="1"/>
</dbReference>
<evidence type="ECO:0000313" key="8">
    <source>
        <dbReference type="EMBL" id="QGR08110.1"/>
    </source>
</evidence>
<name>A0AAP9KQL0_9GAMM</name>
<dbReference type="GO" id="GO:0005524">
    <property type="term" value="F:ATP binding"/>
    <property type="evidence" value="ECO:0007669"/>
    <property type="project" value="UniProtKB-KW"/>
</dbReference>
<reference evidence="8" key="2">
    <citation type="journal article" date="2020" name="Environ. Microbiol.">
        <title>The extreme plant-growth-promoting properties of Pantoea phytobeneficialis MSR2 revealed by functional and genomic analysis.</title>
        <authorList>
            <person name="Nascimento F.X."/>
            <person name="Hernandez A.G."/>
            <person name="Glick B.R."/>
            <person name="Rossi M.J."/>
        </authorList>
    </citation>
    <scope>NUCLEOTIDE SEQUENCE</scope>
    <source>
        <strain evidence="8">MSR2</strain>
    </source>
</reference>
<evidence type="ECO:0000256" key="3">
    <source>
        <dbReference type="ARBA" id="ARBA00022741"/>
    </source>
</evidence>
<dbReference type="SMART" id="SM00220">
    <property type="entry name" value="S_TKc"/>
    <property type="match status" value="1"/>
</dbReference>
<dbReference type="GO" id="GO:0004674">
    <property type="term" value="F:protein serine/threonine kinase activity"/>
    <property type="evidence" value="ECO:0007669"/>
    <property type="project" value="UniProtKB-EC"/>
</dbReference>
<evidence type="ECO:0000259" key="6">
    <source>
        <dbReference type="PROSITE" id="PS50011"/>
    </source>
</evidence>
<dbReference type="Gene3D" id="1.10.510.10">
    <property type="entry name" value="Transferase(Phosphotransferase) domain 1"/>
    <property type="match status" value="1"/>
</dbReference>
<evidence type="ECO:0000313" key="9">
    <source>
        <dbReference type="Proteomes" id="UP000424872"/>
    </source>
</evidence>
<protein>
    <recommendedName>
        <fullName evidence="1">non-specific serine/threonine protein kinase</fullName>
        <ecNumber evidence="1">2.7.11.1</ecNumber>
    </recommendedName>
</protein>
<organism evidence="8 9">
    <name type="scientific">Pantoea phytobeneficialis</name>
    <dbReference type="NCBI Taxonomy" id="2052056"/>
    <lineage>
        <taxon>Bacteria</taxon>
        <taxon>Pseudomonadati</taxon>
        <taxon>Pseudomonadota</taxon>
        <taxon>Gammaproteobacteria</taxon>
        <taxon>Enterobacterales</taxon>
        <taxon>Erwiniaceae</taxon>
        <taxon>Pantoea</taxon>
    </lineage>
</organism>
<dbReference type="PANTHER" id="PTHR43671:SF13">
    <property type="entry name" value="SERINE_THREONINE-PROTEIN KINASE NEK2"/>
    <property type="match status" value="1"/>
</dbReference>
<dbReference type="PROSITE" id="PS00108">
    <property type="entry name" value="PROTEIN_KINASE_ST"/>
    <property type="match status" value="1"/>
</dbReference>
<dbReference type="InterPro" id="IPR050660">
    <property type="entry name" value="NEK_Ser/Thr_kinase"/>
</dbReference>
<dbReference type="Pfam" id="PF00069">
    <property type="entry name" value="Pkinase"/>
    <property type="match status" value="1"/>
</dbReference>
<keyword evidence="5" id="KW-0067">ATP-binding</keyword>
<dbReference type="PANTHER" id="PTHR43671">
    <property type="entry name" value="SERINE/THREONINE-PROTEIN KINASE NEK"/>
    <property type="match status" value="1"/>
</dbReference>
<dbReference type="KEGG" id="ppho:CTZ24_17435"/>
<dbReference type="AlphaFoldDB" id="A0AAP9KQL0"/>
<dbReference type="InterPro" id="IPR000719">
    <property type="entry name" value="Prot_kinase_dom"/>
</dbReference>
<dbReference type="RefSeq" id="WP_208724199.1">
    <property type="nucleotide sequence ID" value="NZ_CP024636.1"/>
</dbReference>
<dbReference type="Proteomes" id="UP000424872">
    <property type="component" value="Chromosome"/>
</dbReference>
<dbReference type="PROSITE" id="PS50011">
    <property type="entry name" value="PROTEIN_KINASE_DOM"/>
    <property type="match status" value="1"/>
</dbReference>
<evidence type="ECO:0000256" key="5">
    <source>
        <dbReference type="ARBA" id="ARBA00022840"/>
    </source>
</evidence>
<proteinExistence type="predicted"/>